<evidence type="ECO:0000256" key="8">
    <source>
        <dbReference type="PROSITE-ProRule" id="PRU00206"/>
    </source>
</evidence>
<dbReference type="Pfam" id="PF00020">
    <property type="entry name" value="TNFR_c6"/>
    <property type="match status" value="3"/>
</dbReference>
<proteinExistence type="predicted"/>
<dbReference type="Proteomes" id="UP000503349">
    <property type="component" value="Chromosome 7"/>
</dbReference>
<keyword evidence="2" id="KW-0964">Secreted</keyword>
<dbReference type="InterPro" id="IPR052459">
    <property type="entry name" value="TNFRSF_decoy_receptor"/>
</dbReference>
<evidence type="ECO:0000256" key="2">
    <source>
        <dbReference type="ARBA" id="ARBA00022525"/>
    </source>
</evidence>
<dbReference type="AlphaFoldDB" id="A0A6G1PNI9"/>
<keyword evidence="7" id="KW-0325">Glycoprotein</keyword>
<name>A0A6G1PNI9_CHAAH</name>
<reference evidence="11" key="2">
    <citation type="submission" date="2019-02" db="EMBL/GenBank/DDBJ databases">
        <title>Opniocepnalus argus Var Kimnra genome.</title>
        <authorList>
            <person name="Zhou C."/>
            <person name="Xiao S."/>
        </authorList>
    </citation>
    <scope>NUCLEOTIDE SEQUENCE [LARGE SCALE GENOMIC DNA]</scope>
</reference>
<dbReference type="SMART" id="SM00208">
    <property type="entry name" value="TNFR"/>
    <property type="match status" value="4"/>
</dbReference>
<comment type="caution">
    <text evidence="8">Lacks conserved residue(s) required for the propagation of feature annotation.</text>
</comment>
<feature type="repeat" description="TNFR-Cys" evidence="8">
    <location>
        <begin position="43"/>
        <end position="84"/>
    </location>
</feature>
<dbReference type="Gene3D" id="2.10.50.10">
    <property type="entry name" value="Tumor Necrosis Factor Receptor, subunit A, domain 2"/>
    <property type="match status" value="3"/>
</dbReference>
<evidence type="ECO:0000256" key="3">
    <source>
        <dbReference type="ARBA" id="ARBA00022703"/>
    </source>
</evidence>
<evidence type="ECO:0000256" key="7">
    <source>
        <dbReference type="ARBA" id="ARBA00023180"/>
    </source>
</evidence>
<keyword evidence="3" id="KW-0053">Apoptosis</keyword>
<dbReference type="GO" id="GO:0006915">
    <property type="term" value="P:apoptotic process"/>
    <property type="evidence" value="ECO:0007669"/>
    <property type="project" value="UniProtKB-KW"/>
</dbReference>
<evidence type="ECO:0000256" key="1">
    <source>
        <dbReference type="ARBA" id="ARBA00004613"/>
    </source>
</evidence>
<organism evidence="10 11">
    <name type="scientific">Channa argus</name>
    <name type="common">Northern snakehead</name>
    <name type="synonym">Ophicephalus argus</name>
    <dbReference type="NCBI Taxonomy" id="215402"/>
    <lineage>
        <taxon>Eukaryota</taxon>
        <taxon>Metazoa</taxon>
        <taxon>Chordata</taxon>
        <taxon>Craniata</taxon>
        <taxon>Vertebrata</taxon>
        <taxon>Euteleostomi</taxon>
        <taxon>Actinopterygii</taxon>
        <taxon>Neopterygii</taxon>
        <taxon>Teleostei</taxon>
        <taxon>Neoteleostei</taxon>
        <taxon>Acanthomorphata</taxon>
        <taxon>Anabantaria</taxon>
        <taxon>Anabantiformes</taxon>
        <taxon>Channoidei</taxon>
        <taxon>Channidae</taxon>
        <taxon>Channa</taxon>
    </lineage>
</organism>
<dbReference type="PROSITE" id="PS00652">
    <property type="entry name" value="TNFR_NGFR_1"/>
    <property type="match status" value="1"/>
</dbReference>
<dbReference type="InterPro" id="IPR048522">
    <property type="entry name" value="Death_3_fish"/>
</dbReference>
<dbReference type="SUPFAM" id="SSF57586">
    <property type="entry name" value="TNF receptor-like"/>
    <property type="match status" value="2"/>
</dbReference>
<keyword evidence="10" id="KW-0675">Receptor</keyword>
<dbReference type="EMBL" id="CM015718">
    <property type="protein sequence ID" value="KAF3691714.1"/>
    <property type="molecule type" value="Genomic_DNA"/>
</dbReference>
<evidence type="ECO:0000256" key="6">
    <source>
        <dbReference type="ARBA" id="ARBA00023157"/>
    </source>
</evidence>
<feature type="domain" description="TNFR-Cys" evidence="9">
    <location>
        <begin position="43"/>
        <end position="84"/>
    </location>
</feature>
<dbReference type="InterPro" id="IPR001368">
    <property type="entry name" value="TNFR/NGFR_Cys_rich_reg"/>
</dbReference>
<dbReference type="GO" id="GO:0005576">
    <property type="term" value="C:extracellular region"/>
    <property type="evidence" value="ECO:0007669"/>
    <property type="project" value="UniProtKB-SubCell"/>
</dbReference>
<comment type="subcellular location">
    <subcellularLocation>
        <location evidence="1">Secreted</location>
    </subcellularLocation>
</comment>
<dbReference type="PANTHER" id="PTHR23097">
    <property type="entry name" value="TUMOR NECROSIS FACTOR RECEPTOR SUPERFAMILY MEMBER"/>
    <property type="match status" value="1"/>
</dbReference>
<feature type="disulfide bond" evidence="8">
    <location>
        <begin position="44"/>
        <end position="59"/>
    </location>
</feature>
<dbReference type="PANTHER" id="PTHR23097:SF90">
    <property type="entry name" value="TUMOR NECROSIS FACTOR RECEPTOR SUPERFAMILY MEMBER 11B"/>
    <property type="match status" value="1"/>
</dbReference>
<keyword evidence="4" id="KW-0732">Signal</keyword>
<gene>
    <name evidence="10" type="ORF">EXN66_Car007389</name>
</gene>
<dbReference type="PROSITE" id="PS50050">
    <property type="entry name" value="TNFR_NGFR_2"/>
    <property type="match status" value="1"/>
</dbReference>
<keyword evidence="11" id="KW-1185">Reference proteome</keyword>
<evidence type="ECO:0000313" key="11">
    <source>
        <dbReference type="Proteomes" id="UP000503349"/>
    </source>
</evidence>
<accession>A0A6G1PNI9</accession>
<keyword evidence="6 8" id="KW-1015">Disulfide bond</keyword>
<reference evidence="10 11" key="1">
    <citation type="submission" date="2019-02" db="EMBL/GenBank/DDBJ databases">
        <title>Opniocepnalus argus genome.</title>
        <authorList>
            <person name="Zhou C."/>
            <person name="Xiao S."/>
        </authorList>
    </citation>
    <scope>NUCLEOTIDE SEQUENCE [LARGE SCALE GENOMIC DNA]</scope>
    <source>
        <strain evidence="10">OARG1902GOOAL</strain>
        <tissue evidence="10">Muscle</tissue>
    </source>
</reference>
<evidence type="ECO:0000259" key="9">
    <source>
        <dbReference type="PROSITE" id="PS50050"/>
    </source>
</evidence>
<keyword evidence="5" id="KW-0677">Repeat</keyword>
<evidence type="ECO:0000313" key="10">
    <source>
        <dbReference type="EMBL" id="KAF3691714.1"/>
    </source>
</evidence>
<sequence>MDSVPTYKYTNPISRETLICDKCPPGTHWTAHCTGTTPTQCAPCKSDQFTALWNYLPRCLYCSTFCTENQEVETECSPVNDRVCRCKEGFYWAEDFCARHSECGPGHGVELRGTSHTNTVCHRCAEGYFSNSSSALETCVKHQECPSGQIALLQGSVYGDTLCGSCEDLAKDGEALRTFLSGFFSVHRMRVGKMRKFVTRHIHKSVRKERDLLRNEISAWLALASVEQLGKLPQMLETSQLDSMAHKLDKRLRWIEQQSPNCVLNL</sequence>
<dbReference type="Pfam" id="PF21733">
    <property type="entry name" value="Death_3"/>
    <property type="match status" value="1"/>
</dbReference>
<feature type="disulfide bond" evidence="8">
    <location>
        <begin position="66"/>
        <end position="84"/>
    </location>
</feature>
<evidence type="ECO:0000256" key="5">
    <source>
        <dbReference type="ARBA" id="ARBA00022737"/>
    </source>
</evidence>
<evidence type="ECO:0000256" key="4">
    <source>
        <dbReference type="ARBA" id="ARBA00022729"/>
    </source>
</evidence>
<protein>
    <submittedName>
        <fullName evidence="10">Tumor necrosis factor receptor superfamily member 11B</fullName>
    </submittedName>
</protein>